<accession>A0A6M3L2K3</accession>
<protein>
    <submittedName>
        <fullName evidence="1">Uncharacterized protein</fullName>
    </submittedName>
</protein>
<name>A0A6M3L2K3_9ZZZZ</name>
<reference evidence="1" key="1">
    <citation type="submission" date="2020-03" db="EMBL/GenBank/DDBJ databases">
        <title>The deep terrestrial virosphere.</title>
        <authorList>
            <person name="Holmfeldt K."/>
            <person name="Nilsson E."/>
            <person name="Simone D."/>
            <person name="Lopez-Fernandez M."/>
            <person name="Wu X."/>
            <person name="de Brujin I."/>
            <person name="Lundin D."/>
            <person name="Andersson A."/>
            <person name="Bertilsson S."/>
            <person name="Dopson M."/>
        </authorList>
    </citation>
    <scope>NUCLEOTIDE SEQUENCE</scope>
    <source>
        <strain evidence="1">MM415B02895</strain>
    </source>
</reference>
<dbReference type="AlphaFoldDB" id="A0A6M3L2K3"/>
<sequence length="164" mass="16735">MKKLLVLFVALLLAGSAYALNETASYGPQNITSCFAKDMNLVSGDVVVLQTTSPTYPGREVTGSSTVDQQIYGIVVDGNVPASVATSEGGFVRVQTYGYCPIINVTTGGAYEVKAAIAVGDGLSTSGLSNRAGGQGATAVTFNVVALEAVSLAGSTTISGWISW</sequence>
<gene>
    <name evidence="1" type="ORF">MM415B02895_0006</name>
</gene>
<organism evidence="1">
    <name type="scientific">viral metagenome</name>
    <dbReference type="NCBI Taxonomy" id="1070528"/>
    <lineage>
        <taxon>unclassified sequences</taxon>
        <taxon>metagenomes</taxon>
        <taxon>organismal metagenomes</taxon>
    </lineage>
</organism>
<proteinExistence type="predicted"/>
<dbReference type="EMBL" id="MT142732">
    <property type="protein sequence ID" value="QJA87784.1"/>
    <property type="molecule type" value="Genomic_DNA"/>
</dbReference>
<evidence type="ECO:0000313" key="1">
    <source>
        <dbReference type="EMBL" id="QJA87784.1"/>
    </source>
</evidence>